<dbReference type="PIRSF" id="PIRSF038471">
    <property type="entry name" value="MreC"/>
    <property type="match status" value="1"/>
</dbReference>
<dbReference type="InterPro" id="IPR055342">
    <property type="entry name" value="MreC_beta-barrel_core"/>
</dbReference>
<evidence type="ECO:0000256" key="5">
    <source>
        <dbReference type="PIRNR" id="PIRNR038471"/>
    </source>
</evidence>
<evidence type="ECO:0000256" key="1">
    <source>
        <dbReference type="ARBA" id="ARBA00009369"/>
    </source>
</evidence>
<keyword evidence="9" id="KW-1185">Reference proteome</keyword>
<evidence type="ECO:0000313" key="8">
    <source>
        <dbReference type="EMBL" id="TIC86063.1"/>
    </source>
</evidence>
<evidence type="ECO:0000256" key="6">
    <source>
        <dbReference type="SAM" id="Coils"/>
    </source>
</evidence>
<sequence>MEFANTPSFFRHGPSPAARLTVCVLLSLSLLVADSRFGLMERAREAVSVVLYPLQRAANLPVSAVRHLGELFVAQATLKEENDALKNHALEQKAEIDRLRAAQADLAELRKTHALSTSLGGGGQIAEVLYTGRDPFSHKIIVDKGEDAGLARGQPVTDEGGLVGQITRVQPLSAEVTLVTDKHQMVPVMLERTGVRAILYGYGGGVELRYLPMGADIRPGDRLLTSGIDGVYPSGLPVARVERVDRTSSNAFVRAITRPLGGLDHGRFVLVLPVRNVPPPPPPAAPAPETKAGK</sequence>
<dbReference type="Proteomes" id="UP000308891">
    <property type="component" value="Unassembled WGS sequence"/>
</dbReference>
<proteinExistence type="inferred from homology"/>
<reference evidence="8 9" key="1">
    <citation type="submission" date="2019-04" db="EMBL/GenBank/DDBJ databases">
        <title>Crenobacter sp. nov.</title>
        <authorList>
            <person name="Shi S."/>
        </authorList>
    </citation>
    <scope>NUCLEOTIDE SEQUENCE [LARGE SCALE GENOMIC DNA]</scope>
    <source>
        <strain evidence="8 9">GY 70310</strain>
    </source>
</reference>
<dbReference type="PANTHER" id="PTHR34138">
    <property type="entry name" value="CELL SHAPE-DETERMINING PROTEIN MREC"/>
    <property type="match status" value="1"/>
</dbReference>
<dbReference type="InterPro" id="IPR042175">
    <property type="entry name" value="Cell/Rod_MreC_2"/>
</dbReference>
<dbReference type="PANTHER" id="PTHR34138:SF1">
    <property type="entry name" value="CELL SHAPE-DETERMINING PROTEIN MREC"/>
    <property type="match status" value="1"/>
</dbReference>
<keyword evidence="6" id="KW-0175">Coiled coil</keyword>
<feature type="domain" description="Rod shape-determining protein MreC beta-barrel core" evidence="7">
    <location>
        <begin position="128"/>
        <end position="272"/>
    </location>
</feature>
<feature type="coiled-coil region" evidence="6">
    <location>
        <begin position="75"/>
        <end position="112"/>
    </location>
</feature>
<evidence type="ECO:0000256" key="2">
    <source>
        <dbReference type="ARBA" id="ARBA00013855"/>
    </source>
</evidence>
<dbReference type="GO" id="GO:0005886">
    <property type="term" value="C:plasma membrane"/>
    <property type="evidence" value="ECO:0007669"/>
    <property type="project" value="TreeGrafter"/>
</dbReference>
<evidence type="ECO:0000256" key="4">
    <source>
        <dbReference type="ARBA" id="ARBA00032089"/>
    </source>
</evidence>
<gene>
    <name evidence="8" type="primary">mreC</name>
    <name evidence="8" type="ORF">E5K04_02870</name>
</gene>
<evidence type="ECO:0000259" key="7">
    <source>
        <dbReference type="Pfam" id="PF04085"/>
    </source>
</evidence>
<name>A0A4V4N8X7_9NEIS</name>
<protein>
    <recommendedName>
        <fullName evidence="2 5">Cell shape-determining protein MreC</fullName>
    </recommendedName>
    <alternativeName>
        <fullName evidence="4 5">Cell shape protein MreC</fullName>
    </alternativeName>
</protein>
<dbReference type="Pfam" id="PF04085">
    <property type="entry name" value="MreC"/>
    <property type="match status" value="1"/>
</dbReference>
<dbReference type="AlphaFoldDB" id="A0A4V4N8X7"/>
<dbReference type="GO" id="GO:0008360">
    <property type="term" value="P:regulation of cell shape"/>
    <property type="evidence" value="ECO:0007669"/>
    <property type="project" value="UniProtKB-KW"/>
</dbReference>
<evidence type="ECO:0000256" key="3">
    <source>
        <dbReference type="ARBA" id="ARBA00022960"/>
    </source>
</evidence>
<dbReference type="EMBL" id="STGJ01000002">
    <property type="protein sequence ID" value="TIC86063.1"/>
    <property type="molecule type" value="Genomic_DNA"/>
</dbReference>
<comment type="caution">
    <text evidence="8">The sequence shown here is derived from an EMBL/GenBank/DDBJ whole genome shotgun (WGS) entry which is preliminary data.</text>
</comment>
<accession>A0A4V4N8X7</accession>
<dbReference type="Gene3D" id="2.40.10.350">
    <property type="entry name" value="Rod shape-determining protein MreC, domain 2"/>
    <property type="match status" value="1"/>
</dbReference>
<dbReference type="InterPro" id="IPR007221">
    <property type="entry name" value="MreC"/>
</dbReference>
<dbReference type="NCBIfam" id="TIGR00219">
    <property type="entry name" value="mreC"/>
    <property type="match status" value="1"/>
</dbReference>
<dbReference type="InterPro" id="IPR042177">
    <property type="entry name" value="Cell/Rod_1"/>
</dbReference>
<comment type="function">
    <text evidence="5">Involved in formation and maintenance of cell shape.</text>
</comment>
<dbReference type="Gene3D" id="2.40.10.340">
    <property type="entry name" value="Rod shape-determining protein MreC, domain 1"/>
    <property type="match status" value="1"/>
</dbReference>
<comment type="similarity">
    <text evidence="1 5">Belongs to the MreC family.</text>
</comment>
<organism evidence="8 9">
    <name type="scientific">Crenobacter intestini</name>
    <dbReference type="NCBI Taxonomy" id="2563443"/>
    <lineage>
        <taxon>Bacteria</taxon>
        <taxon>Pseudomonadati</taxon>
        <taxon>Pseudomonadota</taxon>
        <taxon>Betaproteobacteria</taxon>
        <taxon>Neisseriales</taxon>
        <taxon>Neisseriaceae</taxon>
        <taxon>Crenobacter</taxon>
    </lineage>
</organism>
<dbReference type="RefSeq" id="WP_136551409.1">
    <property type="nucleotide sequence ID" value="NZ_STGJ01000002.1"/>
</dbReference>
<keyword evidence="3 5" id="KW-0133">Cell shape</keyword>
<evidence type="ECO:0000313" key="9">
    <source>
        <dbReference type="Proteomes" id="UP000308891"/>
    </source>
</evidence>
<dbReference type="OrthoDB" id="9808025at2"/>